<feature type="non-terminal residue" evidence="1">
    <location>
        <position position="1"/>
    </location>
</feature>
<dbReference type="InterPro" id="IPR019538">
    <property type="entry name" value="PSMD5"/>
</dbReference>
<organism evidence="1">
    <name type="scientific">Spongospora subterranea</name>
    <dbReference type="NCBI Taxonomy" id="70186"/>
    <lineage>
        <taxon>Eukaryota</taxon>
        <taxon>Sar</taxon>
        <taxon>Rhizaria</taxon>
        <taxon>Endomyxa</taxon>
        <taxon>Phytomyxea</taxon>
        <taxon>Plasmodiophorida</taxon>
        <taxon>Plasmodiophoridae</taxon>
        <taxon>Spongospora</taxon>
    </lineage>
</organism>
<sequence>FAKMVSSEAFLKSTLDFVSQPLLALESRPENAIAFLESIDGIQSLLHAFALEDIESSVRHDIARALSLVLSTDLGRDALASFPAVNQVLLAGLTNDNDFVRETTSAQILSLLNADYARFFPIISSPDLYRGLLVALGDEMTSVSEHVASIILSLATSDEAFVDSFFFSSSSEVLQKFTTADSTKLLRVHVLAARIGSLSDSAFECYKSSGYLKMALNLMRSDTDDILLQISSLSILLEIAKSAPGLHYLVGIPLGELFNRYHRASNGPFTVVSALNILDGLVDQSMKHGIFDWLLHPGLRAFLTFSLHSEDESIEEAAISALSGIGKCFIGLETFCQNQDDLLPLIPKVLSRPHMPTNALTVVSLHSLATIFCTQYQGEEARKADCHREFIIRGVVDPSDPQSDRNVSRFMSNVQKCCRNIDNDLRIAAYRFLGEFARSPFGLKAVLSTQGFLQQLLDRSLEFNDKANLWRFAVVQTISTNPFLEGLVTSRVASNIRQHVQQGPYFQAHQTQVVTL</sequence>
<dbReference type="PANTHER" id="PTHR13554">
    <property type="entry name" value="26S PROTEASOME NON-ATPASE REGULATORY SUBUNIT 5-RELATED"/>
    <property type="match status" value="1"/>
</dbReference>
<dbReference type="GO" id="GO:0005829">
    <property type="term" value="C:cytosol"/>
    <property type="evidence" value="ECO:0007669"/>
    <property type="project" value="TreeGrafter"/>
</dbReference>
<proteinExistence type="predicted"/>
<reference evidence="1" key="1">
    <citation type="submission" date="2015-04" db="EMBL/GenBank/DDBJ databases">
        <title>The genome sequence of the plant pathogenic Rhizarian Plasmodiophora brassicae reveals insights in its biotrophic life cycle and the origin of chitin synthesis.</title>
        <authorList>
            <person name="Schwelm A."/>
            <person name="Fogelqvist J."/>
            <person name="Knaust A."/>
            <person name="Julke S."/>
            <person name="Lilja T."/>
            <person name="Dhandapani V."/>
            <person name="Bonilla-Rosso G."/>
            <person name="Karlsson M."/>
            <person name="Shevchenko A."/>
            <person name="Choi S.R."/>
            <person name="Kim H.G."/>
            <person name="Park J.Y."/>
            <person name="Lim Y.P."/>
            <person name="Ludwig-Muller J."/>
            <person name="Dixelius C."/>
        </authorList>
    </citation>
    <scope>NUCLEOTIDE SEQUENCE</scope>
    <source>
        <tissue evidence="1">Potato root galls</tissue>
    </source>
</reference>
<dbReference type="SUPFAM" id="SSF48371">
    <property type="entry name" value="ARM repeat"/>
    <property type="match status" value="1"/>
</dbReference>
<protein>
    <recommendedName>
        <fullName evidence="2">26S proteasome non-ATPase regulatory subunit 5</fullName>
    </recommendedName>
</protein>
<dbReference type="AlphaFoldDB" id="A0A0H5R8H9"/>
<dbReference type="InterPro" id="IPR016024">
    <property type="entry name" value="ARM-type_fold"/>
</dbReference>
<evidence type="ECO:0000313" key="1">
    <source>
        <dbReference type="EMBL" id="CRZ10433.1"/>
    </source>
</evidence>
<accession>A0A0H5R8H9</accession>
<dbReference type="GO" id="GO:0043248">
    <property type="term" value="P:proteasome assembly"/>
    <property type="evidence" value="ECO:0007669"/>
    <property type="project" value="InterPro"/>
</dbReference>
<dbReference type="Gene3D" id="1.25.10.10">
    <property type="entry name" value="Leucine-rich Repeat Variant"/>
    <property type="match status" value="1"/>
</dbReference>
<evidence type="ECO:0008006" key="2">
    <source>
        <dbReference type="Google" id="ProtNLM"/>
    </source>
</evidence>
<dbReference type="PANTHER" id="PTHR13554:SF10">
    <property type="entry name" value="26S PROTEASOME NON-ATPASE REGULATORY SUBUNIT 5"/>
    <property type="match status" value="1"/>
</dbReference>
<dbReference type="EMBL" id="HACM01009991">
    <property type="protein sequence ID" value="CRZ10433.1"/>
    <property type="molecule type" value="Transcribed_RNA"/>
</dbReference>
<name>A0A0H5R8H9_9EUKA</name>
<dbReference type="Pfam" id="PF10508">
    <property type="entry name" value="Proteasom_PSMB"/>
    <property type="match status" value="2"/>
</dbReference>
<dbReference type="InterPro" id="IPR011989">
    <property type="entry name" value="ARM-like"/>
</dbReference>